<protein>
    <recommendedName>
        <fullName evidence="1">HDOD domain-containing protein</fullName>
    </recommendedName>
</protein>
<evidence type="ECO:0000259" key="1">
    <source>
        <dbReference type="PROSITE" id="PS51833"/>
    </source>
</evidence>
<dbReference type="PROSITE" id="PS51833">
    <property type="entry name" value="HDOD"/>
    <property type="match status" value="1"/>
</dbReference>
<name>A0A330L6M1_9BACT</name>
<evidence type="ECO:0000313" key="3">
    <source>
        <dbReference type="Proteomes" id="UP000248168"/>
    </source>
</evidence>
<proteinExistence type="predicted"/>
<reference evidence="3" key="1">
    <citation type="submission" date="2018-04" db="EMBL/GenBank/DDBJ databases">
        <authorList>
            <person name="Lucker S."/>
            <person name="Sakoula D."/>
        </authorList>
    </citation>
    <scope>NUCLEOTIDE SEQUENCE [LARGE SCALE GENOMIC DNA]</scope>
</reference>
<dbReference type="Gene3D" id="1.10.3210.10">
    <property type="entry name" value="Hypothetical protein af1432"/>
    <property type="match status" value="1"/>
</dbReference>
<dbReference type="Pfam" id="PF01590">
    <property type="entry name" value="GAF"/>
    <property type="match status" value="1"/>
</dbReference>
<dbReference type="AlphaFoldDB" id="A0A330L6M1"/>
<evidence type="ECO:0000313" key="2">
    <source>
        <dbReference type="EMBL" id="SPP64605.1"/>
    </source>
</evidence>
<dbReference type="InterPro" id="IPR052340">
    <property type="entry name" value="RNase_Y/CdgJ"/>
</dbReference>
<sequence>MSSSPTTSESALAESLRPRLHNTLQPLLNQASPCLPALEKTCQKILSLTGGLTGADRLAQIISRDPALSCRVLQISNSIAYSPQQVITSIPHAVSWLGLDTVRSIVTASQLVEQLSQWPNQQRIVSGVIARALVAAVHANELGMALEYPSLSQLFSATLLYSIGDLAIASQSQDLYASYRKIPLTAKTPAARLLEETQLFGAPRLRIAQALGQMWALPPFVVELFAIEWHPSQERWGSGQEMFKGLVIGCSSLIDVMTGPPSPAIMEAVKRGLLAGSGLPSHLFGDILGCALDRGKQLIHSAGLPFDLWEDPVEQEPSGLIPVPPPVEISPVTAMPQKRGPSAIETNPLETLQTLQTALREAKDINTLLSTLVQALHRDGGFSRVALALLNPNNTDHLVGRLLLGVEEPALYLDSLSGSLTKDHPHFLQLMKRSDAVWIEDFALPLGNPINPKFLRTWHPGSAIIAPLRVGTRPIGMLYCDNGPIPRQVQQKDYHAFQLFFGQTTLSINRLAGIL</sequence>
<dbReference type="EMBL" id="OUNR01000012">
    <property type="protein sequence ID" value="SPP64605.1"/>
    <property type="molecule type" value="Genomic_DNA"/>
</dbReference>
<dbReference type="InterPro" id="IPR013976">
    <property type="entry name" value="HDOD"/>
</dbReference>
<dbReference type="RefSeq" id="WP_181416704.1">
    <property type="nucleotide sequence ID" value="NZ_OUNR01000012.1"/>
</dbReference>
<dbReference type="InterPro" id="IPR029016">
    <property type="entry name" value="GAF-like_dom_sf"/>
</dbReference>
<dbReference type="Pfam" id="PF08668">
    <property type="entry name" value="HDOD"/>
    <property type="match status" value="1"/>
</dbReference>
<dbReference type="Gene3D" id="3.30.450.40">
    <property type="match status" value="1"/>
</dbReference>
<dbReference type="PANTHER" id="PTHR33525">
    <property type="match status" value="1"/>
</dbReference>
<dbReference type="SUPFAM" id="SSF109604">
    <property type="entry name" value="HD-domain/PDEase-like"/>
    <property type="match status" value="1"/>
</dbReference>
<dbReference type="InterPro" id="IPR003018">
    <property type="entry name" value="GAF"/>
</dbReference>
<organism evidence="2 3">
    <name type="scientific">Nitrospira lenta</name>
    <dbReference type="NCBI Taxonomy" id="1436998"/>
    <lineage>
        <taxon>Bacteria</taxon>
        <taxon>Pseudomonadati</taxon>
        <taxon>Nitrospirota</taxon>
        <taxon>Nitrospiria</taxon>
        <taxon>Nitrospirales</taxon>
        <taxon>Nitrospiraceae</taxon>
        <taxon>Nitrospira</taxon>
    </lineage>
</organism>
<dbReference type="PANTHER" id="PTHR33525:SF3">
    <property type="entry name" value="RIBONUCLEASE Y"/>
    <property type="match status" value="1"/>
</dbReference>
<dbReference type="Proteomes" id="UP000248168">
    <property type="component" value="Unassembled WGS sequence"/>
</dbReference>
<accession>A0A330L6M1</accession>
<dbReference type="InParanoid" id="A0A330L6M1"/>
<keyword evidence="3" id="KW-1185">Reference proteome</keyword>
<gene>
    <name evidence="2" type="ORF">NITLEN_20245</name>
</gene>
<dbReference type="SUPFAM" id="SSF55781">
    <property type="entry name" value="GAF domain-like"/>
    <property type="match status" value="1"/>
</dbReference>
<feature type="domain" description="HDOD" evidence="1">
    <location>
        <begin position="35"/>
        <end position="231"/>
    </location>
</feature>